<dbReference type="AlphaFoldDB" id="A0A0L0FM03"/>
<sequence>MDLKDTRNWVIGMYNVVCPPWLAVWKERIGVAGLPYESIDFEKETANFKAWTAIQLRQYAKERSIAIPKAYEAKANLVEYLRYNLLACKAVIKKEIVPEAPATLVKSRIELEDDARGRFNGIKFELYDQNVVQ</sequence>
<organism evidence="1 2">
    <name type="scientific">Sphaeroforma arctica JP610</name>
    <dbReference type="NCBI Taxonomy" id="667725"/>
    <lineage>
        <taxon>Eukaryota</taxon>
        <taxon>Ichthyosporea</taxon>
        <taxon>Ichthyophonida</taxon>
        <taxon>Sphaeroforma</taxon>
    </lineage>
</organism>
<keyword evidence="2" id="KW-1185">Reference proteome</keyword>
<dbReference type="EMBL" id="KQ242861">
    <property type="protein sequence ID" value="KNC77048.1"/>
    <property type="molecule type" value="Genomic_DNA"/>
</dbReference>
<reference evidence="1 2" key="1">
    <citation type="submission" date="2011-02" db="EMBL/GenBank/DDBJ databases">
        <title>The Genome Sequence of Sphaeroforma arctica JP610.</title>
        <authorList>
            <consortium name="The Broad Institute Genome Sequencing Platform"/>
            <person name="Russ C."/>
            <person name="Cuomo C."/>
            <person name="Young S.K."/>
            <person name="Zeng Q."/>
            <person name="Gargeya S."/>
            <person name="Alvarado L."/>
            <person name="Berlin A."/>
            <person name="Chapman S.B."/>
            <person name="Chen Z."/>
            <person name="Freedman E."/>
            <person name="Gellesch M."/>
            <person name="Goldberg J."/>
            <person name="Griggs A."/>
            <person name="Gujja S."/>
            <person name="Heilman E."/>
            <person name="Heiman D."/>
            <person name="Howarth C."/>
            <person name="Mehta T."/>
            <person name="Neiman D."/>
            <person name="Pearson M."/>
            <person name="Roberts A."/>
            <person name="Saif S."/>
            <person name="Shea T."/>
            <person name="Shenoy N."/>
            <person name="Sisk P."/>
            <person name="Stolte C."/>
            <person name="Sykes S."/>
            <person name="White J."/>
            <person name="Yandava C."/>
            <person name="Burger G."/>
            <person name="Gray M.W."/>
            <person name="Holland P.W.H."/>
            <person name="King N."/>
            <person name="Lang F.B.F."/>
            <person name="Roger A.J."/>
            <person name="Ruiz-Trillo I."/>
            <person name="Haas B."/>
            <person name="Nusbaum C."/>
            <person name="Birren B."/>
        </authorList>
    </citation>
    <scope>NUCLEOTIDE SEQUENCE [LARGE SCALE GENOMIC DNA]</scope>
    <source>
        <strain evidence="1 2">JP610</strain>
    </source>
</reference>
<gene>
    <name evidence="1" type="ORF">SARC_10480</name>
</gene>
<evidence type="ECO:0000313" key="1">
    <source>
        <dbReference type="EMBL" id="KNC77048.1"/>
    </source>
</evidence>
<proteinExistence type="predicted"/>
<dbReference type="RefSeq" id="XP_014150950.1">
    <property type="nucleotide sequence ID" value="XM_014295475.1"/>
</dbReference>
<dbReference type="Proteomes" id="UP000054560">
    <property type="component" value="Unassembled WGS sequence"/>
</dbReference>
<evidence type="ECO:0000313" key="2">
    <source>
        <dbReference type="Proteomes" id="UP000054560"/>
    </source>
</evidence>
<accession>A0A0L0FM03</accession>
<dbReference type="GeneID" id="25910984"/>
<name>A0A0L0FM03_9EUKA</name>
<protein>
    <submittedName>
        <fullName evidence="1">Uncharacterized protein</fullName>
    </submittedName>
</protein>